<evidence type="ECO:0000313" key="5">
    <source>
        <dbReference type="Proteomes" id="UP000323166"/>
    </source>
</evidence>
<dbReference type="InterPro" id="IPR045854">
    <property type="entry name" value="NO2/SO3_Rdtase_4Fe4S_sf"/>
</dbReference>
<dbReference type="SUPFAM" id="SSF56014">
    <property type="entry name" value="Nitrite and sulphite reductase 4Fe-4S domain-like"/>
    <property type="match status" value="1"/>
</dbReference>
<dbReference type="AlphaFoldDB" id="A0A5S4ZXD5"/>
<keyword evidence="3" id="KW-0411">Iron-sulfur</keyword>
<gene>
    <name evidence="4" type="ORF">LX24_00720</name>
</gene>
<dbReference type="EMBL" id="VNHM01000003">
    <property type="protein sequence ID" value="TYO96910.1"/>
    <property type="molecule type" value="Genomic_DNA"/>
</dbReference>
<dbReference type="Proteomes" id="UP000323166">
    <property type="component" value="Unassembled WGS sequence"/>
</dbReference>
<name>A0A5S4ZXD5_9FIRM</name>
<keyword evidence="5" id="KW-1185">Reference proteome</keyword>
<evidence type="ECO:0000256" key="1">
    <source>
        <dbReference type="ARBA" id="ARBA00022723"/>
    </source>
</evidence>
<evidence type="ECO:0000313" key="4">
    <source>
        <dbReference type="EMBL" id="TYO96910.1"/>
    </source>
</evidence>
<sequence>MSLLLVATTYGAVVSFIAIYAGQQGITNIGIHIITVYKENAYPKERLASVINKVGIEKFKR</sequence>
<keyword evidence="2" id="KW-0408">Iron</keyword>
<reference evidence="4 5" key="1">
    <citation type="submission" date="2019-07" db="EMBL/GenBank/DDBJ databases">
        <title>Genomic Encyclopedia of Type Strains, Phase I: the one thousand microbial genomes (KMG-I) project.</title>
        <authorList>
            <person name="Kyrpides N."/>
        </authorList>
    </citation>
    <scope>NUCLEOTIDE SEQUENCE [LARGE SCALE GENOMIC DNA]</scope>
    <source>
        <strain evidence="4 5">DSM 6562</strain>
    </source>
</reference>
<evidence type="ECO:0000256" key="2">
    <source>
        <dbReference type="ARBA" id="ARBA00023004"/>
    </source>
</evidence>
<proteinExistence type="predicted"/>
<evidence type="ECO:0000256" key="3">
    <source>
        <dbReference type="ARBA" id="ARBA00023014"/>
    </source>
</evidence>
<dbReference type="GO" id="GO:0046872">
    <property type="term" value="F:metal ion binding"/>
    <property type="evidence" value="ECO:0007669"/>
    <property type="project" value="UniProtKB-KW"/>
</dbReference>
<comment type="caution">
    <text evidence="4">The sequence shown here is derived from an EMBL/GenBank/DDBJ whole genome shotgun (WGS) entry which is preliminary data.</text>
</comment>
<keyword evidence="1" id="KW-0479">Metal-binding</keyword>
<accession>A0A5S4ZXD5</accession>
<organism evidence="4 5">
    <name type="scientific">Desulfallas thermosapovorans DSM 6562</name>
    <dbReference type="NCBI Taxonomy" id="1121431"/>
    <lineage>
        <taxon>Bacteria</taxon>
        <taxon>Bacillati</taxon>
        <taxon>Bacillota</taxon>
        <taxon>Clostridia</taxon>
        <taxon>Eubacteriales</taxon>
        <taxon>Desulfallaceae</taxon>
        <taxon>Desulfallas</taxon>
    </lineage>
</organism>
<protein>
    <submittedName>
        <fullName evidence="4">Nitrite/sulfite reductase ferredoxin-like protein</fullName>
    </submittedName>
</protein>
<dbReference type="GO" id="GO:0051536">
    <property type="term" value="F:iron-sulfur cluster binding"/>
    <property type="evidence" value="ECO:0007669"/>
    <property type="project" value="UniProtKB-KW"/>
</dbReference>